<dbReference type="CDD" id="cd04301">
    <property type="entry name" value="NAT_SF"/>
    <property type="match status" value="1"/>
</dbReference>
<keyword evidence="1" id="KW-0808">Transferase</keyword>
<evidence type="ECO:0000313" key="4">
    <source>
        <dbReference type="EMBL" id="SNY46068.1"/>
    </source>
</evidence>
<reference evidence="4 5" key="1">
    <citation type="submission" date="2017-09" db="EMBL/GenBank/DDBJ databases">
        <authorList>
            <person name="Ehlers B."/>
            <person name="Leendertz F.H."/>
        </authorList>
    </citation>
    <scope>NUCLEOTIDE SEQUENCE [LARGE SCALE GENOMIC DNA]</scope>
    <source>
        <strain evidence="4 5">CGMCC 4.6857</strain>
    </source>
</reference>
<proteinExistence type="predicted"/>
<dbReference type="InterPro" id="IPR050832">
    <property type="entry name" value="Bact_Acetyltransf"/>
</dbReference>
<organism evidence="4 5">
    <name type="scientific">Paractinoplanes atraurantiacus</name>
    <dbReference type="NCBI Taxonomy" id="1036182"/>
    <lineage>
        <taxon>Bacteria</taxon>
        <taxon>Bacillati</taxon>
        <taxon>Actinomycetota</taxon>
        <taxon>Actinomycetes</taxon>
        <taxon>Micromonosporales</taxon>
        <taxon>Micromonosporaceae</taxon>
        <taxon>Paractinoplanes</taxon>
    </lineage>
</organism>
<keyword evidence="5" id="KW-1185">Reference proteome</keyword>
<dbReference type="PANTHER" id="PTHR43877:SF1">
    <property type="entry name" value="ACETYLTRANSFERASE"/>
    <property type="match status" value="1"/>
</dbReference>
<dbReference type="SUPFAM" id="SSF55729">
    <property type="entry name" value="Acyl-CoA N-acyltransferases (Nat)"/>
    <property type="match status" value="1"/>
</dbReference>
<protein>
    <submittedName>
        <fullName evidence="4">Ribosomal protein S18 acetylase RimI</fullName>
    </submittedName>
</protein>
<accession>A0A285IDK5</accession>
<gene>
    <name evidence="4" type="ORF">SAMN05421748_107359</name>
</gene>
<evidence type="ECO:0000256" key="1">
    <source>
        <dbReference type="ARBA" id="ARBA00022679"/>
    </source>
</evidence>
<dbReference type="PROSITE" id="PS51186">
    <property type="entry name" value="GNAT"/>
    <property type="match status" value="1"/>
</dbReference>
<dbReference type="AlphaFoldDB" id="A0A285IDK5"/>
<dbReference type="OrthoDB" id="5243635at2"/>
<dbReference type="Proteomes" id="UP000219612">
    <property type="component" value="Unassembled WGS sequence"/>
</dbReference>
<keyword evidence="2" id="KW-0012">Acyltransferase</keyword>
<name>A0A285IDK5_9ACTN</name>
<sequence>MLLRQATAADAGRIAALHADSWRRHYRGAYSDAFLDGDVAANRLAYWSGHFARPSTDPTIVAEAGGELIGFVHVRLGHDPRWGSLVDNLHVVQAAKRQGLGTRLLTAAARAATTDALYLWVLHQNTAAQSFYEARGGRRVESAFASPPAGDPANLVGTPGKYRMHWADRSVLTTWPEAAYGLESQRE</sequence>
<dbReference type="PANTHER" id="PTHR43877">
    <property type="entry name" value="AMINOALKYLPHOSPHONATE N-ACETYLTRANSFERASE-RELATED-RELATED"/>
    <property type="match status" value="1"/>
</dbReference>
<evidence type="ECO:0000256" key="2">
    <source>
        <dbReference type="ARBA" id="ARBA00023315"/>
    </source>
</evidence>
<evidence type="ECO:0000259" key="3">
    <source>
        <dbReference type="PROSITE" id="PS51186"/>
    </source>
</evidence>
<dbReference type="InterPro" id="IPR016181">
    <property type="entry name" value="Acyl_CoA_acyltransferase"/>
</dbReference>
<dbReference type="InterPro" id="IPR000182">
    <property type="entry name" value="GNAT_dom"/>
</dbReference>
<dbReference type="GO" id="GO:0016747">
    <property type="term" value="F:acyltransferase activity, transferring groups other than amino-acyl groups"/>
    <property type="evidence" value="ECO:0007669"/>
    <property type="project" value="InterPro"/>
</dbReference>
<evidence type="ECO:0000313" key="5">
    <source>
        <dbReference type="Proteomes" id="UP000219612"/>
    </source>
</evidence>
<dbReference type="Pfam" id="PF00583">
    <property type="entry name" value="Acetyltransf_1"/>
    <property type="match status" value="1"/>
</dbReference>
<dbReference type="Gene3D" id="3.40.630.30">
    <property type="match status" value="1"/>
</dbReference>
<keyword evidence="4" id="KW-0687">Ribonucleoprotein</keyword>
<keyword evidence="4" id="KW-0689">Ribosomal protein</keyword>
<dbReference type="EMBL" id="OBDY01000007">
    <property type="protein sequence ID" value="SNY46068.1"/>
    <property type="molecule type" value="Genomic_DNA"/>
</dbReference>
<dbReference type="GO" id="GO:0005840">
    <property type="term" value="C:ribosome"/>
    <property type="evidence" value="ECO:0007669"/>
    <property type="project" value="UniProtKB-KW"/>
</dbReference>
<dbReference type="RefSeq" id="WP_097321513.1">
    <property type="nucleotide sequence ID" value="NZ_OBDY01000007.1"/>
</dbReference>
<feature type="domain" description="N-acetyltransferase" evidence="3">
    <location>
        <begin position="1"/>
        <end position="169"/>
    </location>
</feature>